<reference evidence="2" key="1">
    <citation type="journal article" date="2022" name="Mol. Ecol. Resour.">
        <title>The genomes of chicory, endive, great burdock and yacon provide insights into Asteraceae palaeo-polyploidization history and plant inulin production.</title>
        <authorList>
            <person name="Fan W."/>
            <person name="Wang S."/>
            <person name="Wang H."/>
            <person name="Wang A."/>
            <person name="Jiang F."/>
            <person name="Liu H."/>
            <person name="Zhao H."/>
            <person name="Xu D."/>
            <person name="Zhang Y."/>
        </authorList>
    </citation>
    <scope>NUCLEOTIDE SEQUENCE [LARGE SCALE GENOMIC DNA]</scope>
    <source>
        <strain evidence="2">cv. Punajuju</strain>
    </source>
</reference>
<keyword evidence="2" id="KW-1185">Reference proteome</keyword>
<gene>
    <name evidence="1" type="ORF">L2E82_25819</name>
</gene>
<proteinExistence type="predicted"/>
<reference evidence="1 2" key="2">
    <citation type="journal article" date="2022" name="Mol. Ecol. Resour.">
        <title>The genomes of chicory, endive, great burdock and yacon provide insights into Asteraceae paleo-polyploidization history and plant inulin production.</title>
        <authorList>
            <person name="Fan W."/>
            <person name="Wang S."/>
            <person name="Wang H."/>
            <person name="Wang A."/>
            <person name="Jiang F."/>
            <person name="Liu H."/>
            <person name="Zhao H."/>
            <person name="Xu D."/>
            <person name="Zhang Y."/>
        </authorList>
    </citation>
    <scope>NUCLEOTIDE SEQUENCE [LARGE SCALE GENOMIC DNA]</scope>
    <source>
        <strain evidence="2">cv. Punajuju</strain>
        <tissue evidence="1">Leaves</tissue>
    </source>
</reference>
<evidence type="ECO:0000313" key="1">
    <source>
        <dbReference type="EMBL" id="KAI3753757.1"/>
    </source>
</evidence>
<organism evidence="1 2">
    <name type="scientific">Cichorium intybus</name>
    <name type="common">Chicory</name>
    <dbReference type="NCBI Taxonomy" id="13427"/>
    <lineage>
        <taxon>Eukaryota</taxon>
        <taxon>Viridiplantae</taxon>
        <taxon>Streptophyta</taxon>
        <taxon>Embryophyta</taxon>
        <taxon>Tracheophyta</taxon>
        <taxon>Spermatophyta</taxon>
        <taxon>Magnoliopsida</taxon>
        <taxon>eudicotyledons</taxon>
        <taxon>Gunneridae</taxon>
        <taxon>Pentapetalae</taxon>
        <taxon>asterids</taxon>
        <taxon>campanulids</taxon>
        <taxon>Asterales</taxon>
        <taxon>Asteraceae</taxon>
        <taxon>Cichorioideae</taxon>
        <taxon>Cichorieae</taxon>
        <taxon>Cichoriinae</taxon>
        <taxon>Cichorium</taxon>
    </lineage>
</organism>
<protein>
    <submittedName>
        <fullName evidence="1">Uncharacterized protein</fullName>
    </submittedName>
</protein>
<evidence type="ECO:0000313" key="2">
    <source>
        <dbReference type="Proteomes" id="UP001055811"/>
    </source>
</evidence>
<accession>A0ACB9E4Q1</accession>
<dbReference type="EMBL" id="CM042012">
    <property type="protein sequence ID" value="KAI3753757.1"/>
    <property type="molecule type" value="Genomic_DNA"/>
</dbReference>
<name>A0ACB9E4Q1_CICIN</name>
<sequence>MKITSAFMLLLLENPRFVTYKRLLLFQFEFAAGDYIPVKQLDSVFGRGIAIIVNEAKVCGNKAMKSKTVKFELQ</sequence>
<dbReference type="Proteomes" id="UP001055811">
    <property type="component" value="Linkage Group LG04"/>
</dbReference>
<comment type="caution">
    <text evidence="1">The sequence shown here is derived from an EMBL/GenBank/DDBJ whole genome shotgun (WGS) entry which is preliminary data.</text>
</comment>